<dbReference type="AlphaFoldDB" id="A0A2P2MLP0"/>
<evidence type="ECO:0000313" key="1">
    <source>
        <dbReference type="EMBL" id="MBX31082.1"/>
    </source>
</evidence>
<name>A0A2P2MLP0_RHIMU</name>
<protein>
    <submittedName>
        <fullName evidence="1">Uncharacterized protein</fullName>
    </submittedName>
</protein>
<organism evidence="1">
    <name type="scientific">Rhizophora mucronata</name>
    <name type="common">Asiatic mangrove</name>
    <dbReference type="NCBI Taxonomy" id="61149"/>
    <lineage>
        <taxon>Eukaryota</taxon>
        <taxon>Viridiplantae</taxon>
        <taxon>Streptophyta</taxon>
        <taxon>Embryophyta</taxon>
        <taxon>Tracheophyta</taxon>
        <taxon>Spermatophyta</taxon>
        <taxon>Magnoliopsida</taxon>
        <taxon>eudicotyledons</taxon>
        <taxon>Gunneridae</taxon>
        <taxon>Pentapetalae</taxon>
        <taxon>rosids</taxon>
        <taxon>fabids</taxon>
        <taxon>Malpighiales</taxon>
        <taxon>Rhizophoraceae</taxon>
        <taxon>Rhizophora</taxon>
    </lineage>
</organism>
<reference evidence="1" key="1">
    <citation type="submission" date="2018-02" db="EMBL/GenBank/DDBJ databases">
        <title>Rhizophora mucronata_Transcriptome.</title>
        <authorList>
            <person name="Meera S.P."/>
            <person name="Sreeshan A."/>
            <person name="Augustine A."/>
        </authorList>
    </citation>
    <scope>NUCLEOTIDE SEQUENCE</scope>
    <source>
        <tissue evidence="1">Leaf</tissue>
    </source>
</reference>
<dbReference type="EMBL" id="GGEC01050598">
    <property type="protein sequence ID" value="MBX31082.1"/>
    <property type="molecule type" value="Transcribed_RNA"/>
</dbReference>
<proteinExistence type="predicted"/>
<accession>A0A2P2MLP0</accession>
<sequence length="65" mass="7709">MEGFPSENIAVHSQVTPNRLGDFAQFRDEYCNWHNVLFLLSFCSPCKEYGDWLWHLYIVLQVQSQ</sequence>